<dbReference type="RefSeq" id="WP_053940097.1">
    <property type="nucleotide sequence ID" value="NZ_CP009253.1"/>
</dbReference>
<evidence type="ECO:0000313" key="3">
    <source>
        <dbReference type="EMBL" id="ALD15085.1"/>
    </source>
</evidence>
<dbReference type="Gene3D" id="2.60.300.12">
    <property type="entry name" value="HesB-like domain"/>
    <property type="match status" value="1"/>
</dbReference>
<proteinExistence type="inferred from homology"/>
<reference evidence="3 4" key="1">
    <citation type="journal article" date="2015" name="J Genomics">
        <title>Whole Genome Sequence of the Soybean Aphid Endosymbiont Buchnera aphidicola and Genetic Differentiation among Biotype-Specific Strains.</title>
        <authorList>
            <person name="Cassone B.J."/>
            <person name="Wenger J.A."/>
            <person name="Michel A.P."/>
        </authorList>
    </citation>
    <scope>NUCLEOTIDE SEQUENCE [LARGE SCALE GENOMIC DNA]</scope>
    <source>
        <strain evidence="3 4">BAg</strain>
    </source>
</reference>
<dbReference type="Pfam" id="PF01521">
    <property type="entry name" value="Fe-S_biosyn"/>
    <property type="match status" value="1"/>
</dbReference>
<protein>
    <recommendedName>
        <fullName evidence="2">Core domain-containing protein</fullName>
    </recommendedName>
</protein>
<dbReference type="SUPFAM" id="SSF89360">
    <property type="entry name" value="HesB-like domain"/>
    <property type="match status" value="1"/>
</dbReference>
<sequence>MKKKQVNTYLFNENTWKGIEITQSAAQQILLLINRDKKNTGIKLSIKKSGCAGFRYTMELTNNEKQLIVENDIIFSCKNISIQISKKDIPFLDGVKIDFIKNNVNKVFKFYNSKLEKFCGCGESFAIN</sequence>
<dbReference type="InterPro" id="IPR035903">
    <property type="entry name" value="HesB-like_dom_sf"/>
</dbReference>
<evidence type="ECO:0000259" key="2">
    <source>
        <dbReference type="Pfam" id="PF01521"/>
    </source>
</evidence>
<dbReference type="EMBL" id="CP009253">
    <property type="protein sequence ID" value="ALD15085.1"/>
    <property type="molecule type" value="Genomic_DNA"/>
</dbReference>
<dbReference type="GO" id="GO:0005829">
    <property type="term" value="C:cytosol"/>
    <property type="evidence" value="ECO:0007669"/>
    <property type="project" value="TreeGrafter"/>
</dbReference>
<dbReference type="PATRIC" id="fig|1265350.3.peg.115"/>
<comment type="similarity">
    <text evidence="1">Belongs to the HesB/IscA family.</text>
</comment>
<gene>
    <name evidence="3" type="ORF">IX46_00630</name>
</gene>
<dbReference type="KEGG" id="baph:IX46_00630"/>
<feature type="domain" description="Core" evidence="2">
    <location>
        <begin position="19"/>
        <end position="122"/>
    </location>
</feature>
<dbReference type="PANTHER" id="PTHR10072">
    <property type="entry name" value="IRON-SULFUR CLUSTER ASSEMBLY PROTEIN"/>
    <property type="match status" value="1"/>
</dbReference>
<dbReference type="AlphaFoldDB" id="A0A0M4HDW8"/>
<dbReference type="NCBIfam" id="TIGR00049">
    <property type="entry name" value="iron-sulfur cluster assembly accessory protein"/>
    <property type="match status" value="1"/>
</dbReference>
<dbReference type="InterPro" id="IPR000361">
    <property type="entry name" value="ATAP_core_dom"/>
</dbReference>
<evidence type="ECO:0000256" key="1">
    <source>
        <dbReference type="ARBA" id="ARBA00006718"/>
    </source>
</evidence>
<dbReference type="InterPro" id="IPR050322">
    <property type="entry name" value="Fe-S_cluster_asmbl/transfer"/>
</dbReference>
<dbReference type="GO" id="GO:0016226">
    <property type="term" value="P:iron-sulfur cluster assembly"/>
    <property type="evidence" value="ECO:0007669"/>
    <property type="project" value="InterPro"/>
</dbReference>
<accession>A0A0M4HDW8</accession>
<dbReference type="OrthoDB" id="9801228at2"/>
<dbReference type="InterPro" id="IPR016092">
    <property type="entry name" value="ATAP"/>
</dbReference>
<dbReference type="Proteomes" id="UP000066321">
    <property type="component" value="Chromosome"/>
</dbReference>
<organism evidence="3 4">
    <name type="scientific">Buchnera aphidicola</name>
    <name type="common">Aphis glycines</name>
    <dbReference type="NCBI Taxonomy" id="1265350"/>
    <lineage>
        <taxon>Bacteria</taxon>
        <taxon>Pseudomonadati</taxon>
        <taxon>Pseudomonadota</taxon>
        <taxon>Gammaproteobacteria</taxon>
        <taxon>Enterobacterales</taxon>
        <taxon>Erwiniaceae</taxon>
        <taxon>Buchnera</taxon>
    </lineage>
</organism>
<name>A0A0M4HDW8_9GAMM</name>
<dbReference type="PANTHER" id="PTHR10072:SF47">
    <property type="entry name" value="PROTEIN SUFA"/>
    <property type="match status" value="1"/>
</dbReference>
<evidence type="ECO:0000313" key="4">
    <source>
        <dbReference type="Proteomes" id="UP000066321"/>
    </source>
</evidence>
<dbReference type="STRING" id="1265350.IX46_00630"/>
<dbReference type="GO" id="GO:0051537">
    <property type="term" value="F:2 iron, 2 sulfur cluster binding"/>
    <property type="evidence" value="ECO:0007669"/>
    <property type="project" value="TreeGrafter"/>
</dbReference>